<accession>A0A6G1X1E7</accession>
<dbReference type="OrthoDB" id="2353131at2"/>
<organism evidence="8 9">
    <name type="scientific">Salinibacillus xinjiangensis</name>
    <dbReference type="NCBI Taxonomy" id="1229268"/>
    <lineage>
        <taxon>Bacteria</taxon>
        <taxon>Bacillati</taxon>
        <taxon>Bacillota</taxon>
        <taxon>Bacilli</taxon>
        <taxon>Bacillales</taxon>
        <taxon>Bacillaceae</taxon>
        <taxon>Salinibacillus</taxon>
    </lineage>
</organism>
<evidence type="ECO:0000256" key="2">
    <source>
        <dbReference type="ARBA" id="ARBA00022490"/>
    </source>
</evidence>
<dbReference type="AlphaFoldDB" id="A0A6G1X1E7"/>
<comment type="subcellular location">
    <subcellularLocation>
        <location evidence="1">Cytoplasm</location>
        <location evidence="1">Cytosol</location>
    </subcellularLocation>
</comment>
<gene>
    <name evidence="8" type="ORF">GH754_00360</name>
</gene>
<comment type="caution">
    <text evidence="8">The sequence shown here is derived from an EMBL/GenBank/DDBJ whole genome shotgun (WGS) entry which is preliminary data.</text>
</comment>
<evidence type="ECO:0000256" key="7">
    <source>
        <dbReference type="ARBA" id="ARBA00093797"/>
    </source>
</evidence>
<protein>
    <recommendedName>
        <fullName evidence="7">Flagellar protein FliT</fullName>
    </recommendedName>
</protein>
<evidence type="ECO:0000256" key="1">
    <source>
        <dbReference type="ARBA" id="ARBA00004514"/>
    </source>
</evidence>
<reference evidence="8 9" key="1">
    <citation type="submission" date="2019-11" db="EMBL/GenBank/DDBJ databases">
        <authorList>
            <person name="Li J."/>
        </authorList>
    </citation>
    <scope>NUCLEOTIDE SEQUENCE [LARGE SCALE GENOMIC DNA]</scope>
    <source>
        <strain evidence="8 9">J4</strain>
    </source>
</reference>
<evidence type="ECO:0000256" key="5">
    <source>
        <dbReference type="ARBA" id="ARBA00093765"/>
    </source>
</evidence>
<evidence type="ECO:0000313" key="8">
    <source>
        <dbReference type="EMBL" id="MRG84772.1"/>
    </source>
</evidence>
<dbReference type="Pfam" id="PF05400">
    <property type="entry name" value="FliT"/>
    <property type="match status" value="1"/>
</dbReference>
<dbReference type="EMBL" id="WJNH01000001">
    <property type="protein sequence ID" value="MRG84772.1"/>
    <property type="molecule type" value="Genomic_DNA"/>
</dbReference>
<sequence>MSAVKQLHEMTTEFFQLTTKRTEQNDRDQLLGDIMKYLDTREELIKKVKSPYTDEETRLGKEIVSMDEQIQASLQDILTQLKGSMKQVQNQKRNNTKYMNPYQNVSTVDGMFFDKRN</sequence>
<keyword evidence="9" id="KW-1185">Reference proteome</keyword>
<dbReference type="RefSeq" id="WP_153726750.1">
    <property type="nucleotide sequence ID" value="NZ_WJNH01000001.1"/>
</dbReference>
<keyword evidence="2" id="KW-0963">Cytoplasm</keyword>
<comment type="function">
    <text evidence="5">May act as an export chaperone for the filament capping protein FliD.</text>
</comment>
<evidence type="ECO:0000256" key="4">
    <source>
        <dbReference type="ARBA" id="ARBA00023186"/>
    </source>
</evidence>
<proteinExistence type="inferred from homology"/>
<evidence type="ECO:0000256" key="6">
    <source>
        <dbReference type="ARBA" id="ARBA00093785"/>
    </source>
</evidence>
<evidence type="ECO:0000313" key="9">
    <source>
        <dbReference type="Proteomes" id="UP000480185"/>
    </source>
</evidence>
<name>A0A6G1X1E7_9BACI</name>
<dbReference type="InterPro" id="IPR008622">
    <property type="entry name" value="FliT"/>
</dbReference>
<dbReference type="Proteomes" id="UP000480185">
    <property type="component" value="Unassembled WGS sequence"/>
</dbReference>
<keyword evidence="3" id="KW-1005">Bacterial flagellum biogenesis</keyword>
<evidence type="ECO:0000256" key="3">
    <source>
        <dbReference type="ARBA" id="ARBA00022795"/>
    </source>
</evidence>
<keyword evidence="4" id="KW-0143">Chaperone</keyword>
<comment type="similarity">
    <text evidence="6">Belongs to the bacillales FliT family.</text>
</comment>